<dbReference type="Gene3D" id="2.60.40.10">
    <property type="entry name" value="Immunoglobulins"/>
    <property type="match status" value="1"/>
</dbReference>
<proteinExistence type="predicted"/>
<accession>A0ABP7L628</accession>
<dbReference type="InterPro" id="IPR013783">
    <property type="entry name" value="Ig-like_fold"/>
</dbReference>
<sequence>MTKHMILALLWLFSASVKAVYFDSIIYEMPADRDFIAKQLFNDTQKNNIYTISAYRIDRPGVGGEHRLPMENGELLYAPLKFSVAANGKEYFKIFYRGPRDDKERYYRITFTESPLTLFPLKPADRKTYIFPVVAMNTILVVRPRTLHFSYRLDELNGTLQNNGNTFFRVIIQKGCNGDDESSTQFYMLPGETYKNKSLSAKNKKYLVAMERYIKLGKSCFSHPPQ</sequence>
<dbReference type="Proteomes" id="UP001499994">
    <property type="component" value="Unassembled WGS sequence"/>
</dbReference>
<evidence type="ECO:0000313" key="2">
    <source>
        <dbReference type="Proteomes" id="UP001499994"/>
    </source>
</evidence>
<comment type="caution">
    <text evidence="1">The sequence shown here is derived from an EMBL/GenBank/DDBJ whole genome shotgun (WGS) entry which is preliminary data.</text>
</comment>
<protein>
    <recommendedName>
        <fullName evidence="3">Fimbrial protein</fullName>
    </recommendedName>
</protein>
<evidence type="ECO:0000313" key="1">
    <source>
        <dbReference type="EMBL" id="GAA3894975.1"/>
    </source>
</evidence>
<dbReference type="EMBL" id="BAABDG010000002">
    <property type="protein sequence ID" value="GAA3894975.1"/>
    <property type="molecule type" value="Genomic_DNA"/>
</dbReference>
<dbReference type="RefSeq" id="WP_413541221.1">
    <property type="nucleotide sequence ID" value="NZ_BAABDG010000002.1"/>
</dbReference>
<evidence type="ECO:0008006" key="3">
    <source>
        <dbReference type="Google" id="ProtNLM"/>
    </source>
</evidence>
<keyword evidence="2" id="KW-1185">Reference proteome</keyword>
<dbReference type="SUPFAM" id="SSF49354">
    <property type="entry name" value="PapD-like"/>
    <property type="match status" value="1"/>
</dbReference>
<gene>
    <name evidence="1" type="ORF">GCM10022405_20540</name>
</gene>
<organism evidence="1 2">
    <name type="scientific">Gibbsiella dentisursi</name>
    <dbReference type="NCBI Taxonomy" id="796890"/>
    <lineage>
        <taxon>Bacteria</taxon>
        <taxon>Pseudomonadati</taxon>
        <taxon>Pseudomonadota</taxon>
        <taxon>Gammaproteobacteria</taxon>
        <taxon>Enterobacterales</taxon>
        <taxon>Yersiniaceae</taxon>
        <taxon>Gibbsiella</taxon>
    </lineage>
</organism>
<dbReference type="InterPro" id="IPR008962">
    <property type="entry name" value="PapD-like_sf"/>
</dbReference>
<name>A0ABP7L628_9GAMM</name>
<reference evidence="2" key="1">
    <citation type="journal article" date="2019" name="Int. J. Syst. Evol. Microbiol.">
        <title>The Global Catalogue of Microorganisms (GCM) 10K type strain sequencing project: providing services to taxonomists for standard genome sequencing and annotation.</title>
        <authorList>
            <consortium name="The Broad Institute Genomics Platform"/>
            <consortium name="The Broad Institute Genome Sequencing Center for Infectious Disease"/>
            <person name="Wu L."/>
            <person name="Ma J."/>
        </authorList>
    </citation>
    <scope>NUCLEOTIDE SEQUENCE [LARGE SCALE GENOMIC DNA]</scope>
    <source>
        <strain evidence="2">JCM 17201</strain>
    </source>
</reference>